<accession>A0A084SL20</accession>
<dbReference type="EMBL" id="JPMI01000259">
    <property type="protein sequence ID" value="KFA89155.1"/>
    <property type="molecule type" value="Genomic_DNA"/>
</dbReference>
<proteinExistence type="inferred from homology"/>
<dbReference type="SMART" id="SM00833">
    <property type="entry name" value="CobW_C"/>
    <property type="match status" value="1"/>
</dbReference>
<dbReference type="RefSeq" id="WP_043406223.1">
    <property type="nucleotide sequence ID" value="NZ_JPMI01000259.1"/>
</dbReference>
<comment type="function">
    <text evidence="5">Zinc chaperone that directly transfers zinc cofactor to target proteins, thereby activating them. Zinc is transferred from the CXCC motif in the GTPase domain to the zinc binding site in target proteins in a process requiring GTP hydrolysis.</text>
</comment>
<evidence type="ECO:0000256" key="2">
    <source>
        <dbReference type="ARBA" id="ARBA00022801"/>
    </source>
</evidence>
<dbReference type="Gene3D" id="3.40.50.300">
    <property type="entry name" value="P-loop containing nucleotide triphosphate hydrolases"/>
    <property type="match status" value="1"/>
</dbReference>
<dbReference type="Gene3D" id="3.30.1220.10">
    <property type="entry name" value="CobW-like, C-terminal domain"/>
    <property type="match status" value="1"/>
</dbReference>
<organism evidence="8 9">
    <name type="scientific">Archangium violaceum Cb vi76</name>
    <dbReference type="NCBI Taxonomy" id="1406225"/>
    <lineage>
        <taxon>Bacteria</taxon>
        <taxon>Pseudomonadati</taxon>
        <taxon>Myxococcota</taxon>
        <taxon>Myxococcia</taxon>
        <taxon>Myxococcales</taxon>
        <taxon>Cystobacterineae</taxon>
        <taxon>Archangiaceae</taxon>
        <taxon>Archangium</taxon>
    </lineage>
</organism>
<name>A0A084SL20_9BACT</name>
<dbReference type="Pfam" id="PF02492">
    <property type="entry name" value="cobW"/>
    <property type="match status" value="1"/>
</dbReference>
<dbReference type="InterPro" id="IPR011629">
    <property type="entry name" value="CobW-like_C"/>
</dbReference>
<evidence type="ECO:0000259" key="7">
    <source>
        <dbReference type="SMART" id="SM00833"/>
    </source>
</evidence>
<feature type="domain" description="CobW C-terminal" evidence="7">
    <location>
        <begin position="264"/>
        <end position="382"/>
    </location>
</feature>
<protein>
    <recommendedName>
        <fullName evidence="7">CobW C-terminal domain-containing protein</fullName>
    </recommendedName>
</protein>
<evidence type="ECO:0000313" key="8">
    <source>
        <dbReference type="EMBL" id="KFA89155.1"/>
    </source>
</evidence>
<dbReference type="Pfam" id="PF07683">
    <property type="entry name" value="CobW_C"/>
    <property type="match status" value="1"/>
</dbReference>
<evidence type="ECO:0000313" key="9">
    <source>
        <dbReference type="Proteomes" id="UP000028547"/>
    </source>
</evidence>
<keyword evidence="2" id="KW-0378">Hydrolase</keyword>
<keyword evidence="3" id="KW-0143">Chaperone</keyword>
<dbReference type="GO" id="GO:0000166">
    <property type="term" value="F:nucleotide binding"/>
    <property type="evidence" value="ECO:0007669"/>
    <property type="project" value="UniProtKB-KW"/>
</dbReference>
<evidence type="ECO:0000256" key="3">
    <source>
        <dbReference type="ARBA" id="ARBA00023186"/>
    </source>
</evidence>
<dbReference type="SUPFAM" id="SSF52540">
    <property type="entry name" value="P-loop containing nucleoside triphosphate hydrolases"/>
    <property type="match status" value="1"/>
</dbReference>
<keyword evidence="1" id="KW-0547">Nucleotide-binding</keyword>
<sequence length="416" mass="46709">MRTRTPKTDSRLPVTVLSGFLGAGKTTLLNHVLSNREGRKVAVIVNDMSEVNIDARLVKGGGAALSRVDERLVEMQNGCICCTLREDLLLEVARLARQKRFDYLLIESTGISEPMPVAETFTFEEEGGKSLSQVARLDTMVTVVDARSFLADWQSEEDLRARQMGLGEEDERTVADLLVEQVEFANVLVVSKTDLISEAEAVRLEALLRHLNPEARIVRARRGQLPLETILDTHLFDMEKAALAPGWLKELRGEHVPETQEYGISSFVYRARRPFHPGRFWNLLYKDGAAWDSVLRSKGFFWLATRMDDTGLWSHAGSSASCEYAGPWYAALPREDWASDPDTKAQVEREWQEPYGDRRQELVFIGAGLDEKALRARLDAALLTDQEFARGPKAWSRLRDPFPAWLDVTASDSAGS</sequence>
<dbReference type="InterPro" id="IPR036627">
    <property type="entry name" value="CobW-likC_sf"/>
</dbReference>
<dbReference type="InterPro" id="IPR003495">
    <property type="entry name" value="CobW/HypB/UreG_nucleotide-bd"/>
</dbReference>
<evidence type="ECO:0000256" key="5">
    <source>
        <dbReference type="ARBA" id="ARBA00045658"/>
    </source>
</evidence>
<dbReference type="NCBIfam" id="NF038288">
    <property type="entry name" value="chaper_GTP_ZigA"/>
    <property type="match status" value="1"/>
</dbReference>
<reference evidence="8 9" key="1">
    <citation type="submission" date="2014-07" db="EMBL/GenBank/DDBJ databases">
        <title>Draft Genome Sequence of Gephyronic Acid Producer, Cystobacter violaceus Strain Cb vi76.</title>
        <authorList>
            <person name="Stevens D.C."/>
            <person name="Young J."/>
            <person name="Carmichael R."/>
            <person name="Tan J."/>
            <person name="Taylor R.E."/>
        </authorList>
    </citation>
    <scope>NUCLEOTIDE SEQUENCE [LARGE SCALE GENOMIC DNA]</scope>
    <source>
        <strain evidence="8 9">Cb vi76</strain>
    </source>
</reference>
<comment type="similarity">
    <text evidence="4">Belongs to the SIMIBI class G3E GTPase family. ZNG1 subfamily.</text>
</comment>
<dbReference type="Proteomes" id="UP000028547">
    <property type="component" value="Unassembled WGS sequence"/>
</dbReference>
<dbReference type="PANTHER" id="PTHR43603:SF1">
    <property type="entry name" value="ZINC-REGULATED GTPASE METALLOPROTEIN ACTIVATOR 1"/>
    <property type="match status" value="1"/>
</dbReference>
<dbReference type="InterPro" id="IPR047920">
    <property type="entry name" value="ZigA-like"/>
</dbReference>
<evidence type="ECO:0000256" key="1">
    <source>
        <dbReference type="ARBA" id="ARBA00022741"/>
    </source>
</evidence>
<dbReference type="InterPro" id="IPR051927">
    <property type="entry name" value="Zn_Chap_cDPG_Synth"/>
</dbReference>
<evidence type="ECO:0000256" key="6">
    <source>
        <dbReference type="ARBA" id="ARBA00049117"/>
    </source>
</evidence>
<gene>
    <name evidence="8" type="ORF">Q664_36635</name>
</gene>
<dbReference type="CDD" id="cd03112">
    <property type="entry name" value="CobW-like"/>
    <property type="match status" value="1"/>
</dbReference>
<evidence type="ECO:0000256" key="4">
    <source>
        <dbReference type="ARBA" id="ARBA00034320"/>
    </source>
</evidence>
<dbReference type="AlphaFoldDB" id="A0A084SL20"/>
<dbReference type="PANTHER" id="PTHR43603">
    <property type="entry name" value="COBW DOMAIN-CONTAINING PROTEIN DDB_G0274527"/>
    <property type="match status" value="1"/>
</dbReference>
<comment type="caution">
    <text evidence="8">The sequence shown here is derived from an EMBL/GenBank/DDBJ whole genome shotgun (WGS) entry which is preliminary data.</text>
</comment>
<dbReference type="GO" id="GO:0016787">
    <property type="term" value="F:hydrolase activity"/>
    <property type="evidence" value="ECO:0007669"/>
    <property type="project" value="UniProtKB-KW"/>
</dbReference>
<dbReference type="InterPro" id="IPR027417">
    <property type="entry name" value="P-loop_NTPase"/>
</dbReference>
<comment type="catalytic activity">
    <reaction evidence="6">
        <text>GTP + H2O = GDP + phosphate + H(+)</text>
        <dbReference type="Rhea" id="RHEA:19669"/>
        <dbReference type="ChEBI" id="CHEBI:15377"/>
        <dbReference type="ChEBI" id="CHEBI:15378"/>
        <dbReference type="ChEBI" id="CHEBI:37565"/>
        <dbReference type="ChEBI" id="CHEBI:43474"/>
        <dbReference type="ChEBI" id="CHEBI:58189"/>
    </reaction>
    <physiologicalReaction direction="left-to-right" evidence="6">
        <dbReference type="Rhea" id="RHEA:19670"/>
    </physiologicalReaction>
</comment>